<dbReference type="GO" id="GO:0003677">
    <property type="term" value="F:DNA binding"/>
    <property type="evidence" value="ECO:0007669"/>
    <property type="project" value="InterPro"/>
</dbReference>
<dbReference type="Proteomes" id="UP000229847">
    <property type="component" value="Unassembled WGS sequence"/>
</dbReference>
<dbReference type="InterPro" id="IPR050400">
    <property type="entry name" value="Bact_Cytoskel_RodZ"/>
</dbReference>
<accession>A0A2H0BIM9</accession>
<dbReference type="Gene3D" id="1.10.260.40">
    <property type="entry name" value="lambda repressor-like DNA-binding domains"/>
    <property type="match status" value="1"/>
</dbReference>
<dbReference type="PANTHER" id="PTHR34475:SF1">
    <property type="entry name" value="CYTOSKELETON PROTEIN RODZ"/>
    <property type="match status" value="1"/>
</dbReference>
<reference evidence="1 2" key="1">
    <citation type="submission" date="2017-09" db="EMBL/GenBank/DDBJ databases">
        <title>Depth-based differentiation of microbial function through sediment-hosted aquifers and enrichment of novel symbionts in the deep terrestrial subsurface.</title>
        <authorList>
            <person name="Probst A.J."/>
            <person name="Ladd B."/>
            <person name="Jarett J.K."/>
            <person name="Geller-Mcgrath D.E."/>
            <person name="Sieber C.M."/>
            <person name="Emerson J.B."/>
            <person name="Anantharaman K."/>
            <person name="Thomas B.C."/>
            <person name="Malmstrom R."/>
            <person name="Stieglmeier M."/>
            <person name="Klingl A."/>
            <person name="Woyke T."/>
            <person name="Ryan C.M."/>
            <person name="Banfield J.F."/>
        </authorList>
    </citation>
    <scope>NUCLEOTIDE SEQUENCE [LARGE SCALE GENOMIC DNA]</scope>
    <source>
        <strain evidence="1">CG22_combo_CG10-13_8_21_14_all_39_10</strain>
    </source>
</reference>
<evidence type="ECO:0000313" key="2">
    <source>
        <dbReference type="Proteomes" id="UP000229847"/>
    </source>
</evidence>
<evidence type="ECO:0000313" key="1">
    <source>
        <dbReference type="EMBL" id="PIP57517.1"/>
    </source>
</evidence>
<dbReference type="InterPro" id="IPR010982">
    <property type="entry name" value="Lambda_DNA-bd_dom_sf"/>
</dbReference>
<proteinExistence type="predicted"/>
<dbReference type="Pfam" id="PF13413">
    <property type="entry name" value="HTH_25"/>
    <property type="match status" value="1"/>
</dbReference>
<sequence length="65" mass="7497">MRTIGEILKSARIKKRYSLKKVERETKIKKEFVEAIESGDWTVLPDFPVVLGFVKNLASFLEVDV</sequence>
<comment type="caution">
    <text evidence="1">The sequence shown here is derived from an EMBL/GenBank/DDBJ whole genome shotgun (WGS) entry which is preliminary data.</text>
</comment>
<feature type="non-terminal residue" evidence="1">
    <location>
        <position position="65"/>
    </location>
</feature>
<organism evidence="1 2">
    <name type="scientific">Candidatus Woesebacteria bacterium CG22_combo_CG10-13_8_21_14_all_39_10</name>
    <dbReference type="NCBI Taxonomy" id="1975059"/>
    <lineage>
        <taxon>Bacteria</taxon>
        <taxon>Candidatus Woeseibacteriota</taxon>
    </lineage>
</organism>
<dbReference type="EMBL" id="PCSW01000082">
    <property type="protein sequence ID" value="PIP57517.1"/>
    <property type="molecule type" value="Genomic_DNA"/>
</dbReference>
<protein>
    <submittedName>
        <fullName evidence="1">Transcriptional regulator</fullName>
    </submittedName>
</protein>
<dbReference type="PANTHER" id="PTHR34475">
    <property type="match status" value="1"/>
</dbReference>
<name>A0A2H0BIM9_9BACT</name>
<dbReference type="SUPFAM" id="SSF47413">
    <property type="entry name" value="lambda repressor-like DNA-binding domains"/>
    <property type="match status" value="1"/>
</dbReference>
<dbReference type="AlphaFoldDB" id="A0A2H0BIM9"/>
<gene>
    <name evidence="1" type="ORF">COX03_02705</name>
</gene>